<gene>
    <name evidence="1" type="ORF">DMAD_13180</name>
</gene>
<organism evidence="1 2">
    <name type="scientific">Drosophila madeirensis</name>
    <name type="common">Fruit fly</name>
    <dbReference type="NCBI Taxonomy" id="30013"/>
    <lineage>
        <taxon>Eukaryota</taxon>
        <taxon>Metazoa</taxon>
        <taxon>Ecdysozoa</taxon>
        <taxon>Arthropoda</taxon>
        <taxon>Hexapoda</taxon>
        <taxon>Insecta</taxon>
        <taxon>Pterygota</taxon>
        <taxon>Neoptera</taxon>
        <taxon>Endopterygota</taxon>
        <taxon>Diptera</taxon>
        <taxon>Brachycera</taxon>
        <taxon>Muscomorpha</taxon>
        <taxon>Ephydroidea</taxon>
        <taxon>Drosophilidae</taxon>
        <taxon>Drosophila</taxon>
        <taxon>Sophophora</taxon>
    </lineage>
</organism>
<name>A0AAU9FJZ4_DROMD</name>
<reference evidence="1 2" key="1">
    <citation type="submission" date="2024-02" db="EMBL/GenBank/DDBJ databases">
        <title>A chromosome-level genome assembly of Drosophila madeirensis, a fruit fly species endemic to Madeira island.</title>
        <authorList>
            <person name="Tomihara K."/>
            <person name="Llopart A."/>
            <person name="Yamamoto D."/>
        </authorList>
    </citation>
    <scope>NUCLEOTIDE SEQUENCE [LARGE SCALE GENOMIC DNA]</scope>
    <source>
        <strain evidence="1 2">RF1</strain>
    </source>
</reference>
<evidence type="ECO:0000313" key="1">
    <source>
        <dbReference type="EMBL" id="BFF95870.1"/>
    </source>
</evidence>
<protein>
    <submittedName>
        <fullName evidence="1">Uncharacterized protein</fullName>
    </submittedName>
</protein>
<accession>A0AAU9FJZ4</accession>
<evidence type="ECO:0000313" key="2">
    <source>
        <dbReference type="Proteomes" id="UP001500889"/>
    </source>
</evidence>
<dbReference type="EMBL" id="AP029264">
    <property type="protein sequence ID" value="BFF95870.1"/>
    <property type="molecule type" value="Genomic_DNA"/>
</dbReference>
<keyword evidence="2" id="KW-1185">Reference proteome</keyword>
<proteinExistence type="predicted"/>
<dbReference type="Proteomes" id="UP001500889">
    <property type="component" value="Chromosome U"/>
</dbReference>
<dbReference type="AlphaFoldDB" id="A0AAU9FJZ4"/>
<sequence length="127" mass="15060">MSHDSIFELSHYSKFEILNQIKRNCESERPGAIVEIKYGDLIRFAACSQNLARMLFEWDTQLYSSLEQYMIYKITSIYIDFEEVYKRMVTTSSRDKDRDLLELPQPCHQESKSHKSRIALCTRIIPQ</sequence>